<dbReference type="EMBL" id="CADCTP010000142">
    <property type="protein sequence ID" value="CAA9243330.1"/>
    <property type="molecule type" value="Genomic_DNA"/>
</dbReference>
<protein>
    <recommendedName>
        <fullName evidence="1">GGDEF domain-containing protein</fullName>
    </recommendedName>
</protein>
<dbReference type="AlphaFoldDB" id="A0A6J4I614"/>
<dbReference type="InterPro" id="IPR043128">
    <property type="entry name" value="Rev_trsase/Diguanyl_cyclase"/>
</dbReference>
<dbReference type="Pfam" id="PF10069">
    <property type="entry name" value="DICT"/>
    <property type="match status" value="1"/>
</dbReference>
<dbReference type="InterPro" id="IPR029787">
    <property type="entry name" value="Nucleotide_cyclase"/>
</dbReference>
<dbReference type="PROSITE" id="PS50887">
    <property type="entry name" value="GGDEF"/>
    <property type="match status" value="1"/>
</dbReference>
<sequence>MVKRTLVTLSHAMEAAALTGAADGPVVVVALFQRLPYFDRERETYSRLATLADAVVVGFVDDFRPRLSGRAHPVLLALDEPLAREWTVVVATPRMGAFLVAVDEETVGPGERTLEAGRLFSGRWGFSVTGAHAELRRLRAELATRIPPGALAAIDEVAAGSVGSAPTTAEDRTDASVRLLVAEMERARRHGVEVRGRLDAVTMNGDRDLTSQLYTPAFLHRWVGANRTTTAGPLPLALLLITVPRLSDVGRWGTRAERETITQVVEPLTRRLRPIDRAVRLADGEFLLVLPGIGEADAARLAEEITGELAGLSQVYPFLPMNAVSAITVTRQRPLPLTELRDAVAWAAAQQIPIALLPA</sequence>
<dbReference type="InterPro" id="IPR000160">
    <property type="entry name" value="GGDEF_dom"/>
</dbReference>
<proteinExistence type="predicted"/>
<dbReference type="SUPFAM" id="SSF55073">
    <property type="entry name" value="Nucleotide cyclase"/>
    <property type="match status" value="1"/>
</dbReference>
<dbReference type="InterPro" id="IPR019278">
    <property type="entry name" value="DICT_dom"/>
</dbReference>
<accession>A0A6J4I614</accession>
<name>A0A6J4I614_9ACTN</name>
<reference evidence="2" key="1">
    <citation type="submission" date="2020-02" db="EMBL/GenBank/DDBJ databases">
        <authorList>
            <person name="Meier V. D."/>
        </authorList>
    </citation>
    <scope>NUCLEOTIDE SEQUENCE</scope>
    <source>
        <strain evidence="2">AVDCRST_MAG41</strain>
    </source>
</reference>
<evidence type="ECO:0000259" key="1">
    <source>
        <dbReference type="PROSITE" id="PS50887"/>
    </source>
</evidence>
<evidence type="ECO:0000313" key="2">
    <source>
        <dbReference type="EMBL" id="CAA9243330.1"/>
    </source>
</evidence>
<gene>
    <name evidence="2" type="ORF">AVDCRST_MAG41-1569</name>
</gene>
<dbReference type="Gene3D" id="3.30.70.270">
    <property type="match status" value="1"/>
</dbReference>
<organism evidence="2">
    <name type="scientific">uncultured Mycobacteriales bacterium</name>
    <dbReference type="NCBI Taxonomy" id="581187"/>
    <lineage>
        <taxon>Bacteria</taxon>
        <taxon>Bacillati</taxon>
        <taxon>Actinomycetota</taxon>
        <taxon>Actinomycetes</taxon>
        <taxon>Mycobacteriales</taxon>
        <taxon>environmental samples</taxon>
    </lineage>
</organism>
<feature type="domain" description="GGDEF" evidence="1">
    <location>
        <begin position="234"/>
        <end position="359"/>
    </location>
</feature>